<evidence type="ECO:0000313" key="1">
    <source>
        <dbReference type="EMBL" id="RRK30625.1"/>
    </source>
</evidence>
<protein>
    <submittedName>
        <fullName evidence="1">Uncharacterized protein</fullName>
    </submittedName>
</protein>
<proteinExistence type="predicted"/>
<dbReference type="Proteomes" id="UP000274920">
    <property type="component" value="Unassembled WGS sequence"/>
</dbReference>
<name>A0A3R8JKI5_9FIRM</name>
<keyword evidence="2" id="KW-1185">Reference proteome</keyword>
<sequence length="68" mass="7553">MIIVIWSSPNKDGLTATAKNKIIEGLSAVDPEIEDLAEERLVRSGRCKKVDNVKRRQYTNPKDLSAGL</sequence>
<dbReference type="AlphaFoldDB" id="A0A3R8JKI5"/>
<organism evidence="1 2">
    <name type="scientific">Schaedlerella arabinosiphila</name>
    <dbReference type="NCBI Taxonomy" id="2044587"/>
    <lineage>
        <taxon>Bacteria</taxon>
        <taxon>Bacillati</taxon>
        <taxon>Bacillota</taxon>
        <taxon>Clostridia</taxon>
        <taxon>Lachnospirales</taxon>
        <taxon>Lachnospiraceae</taxon>
        <taxon>Schaedlerella</taxon>
    </lineage>
</organism>
<accession>A0A3R8JKI5</accession>
<gene>
    <name evidence="1" type="ORF">EBB54_03965</name>
</gene>
<reference evidence="1" key="1">
    <citation type="submission" date="2018-10" db="EMBL/GenBank/DDBJ databases">
        <title>Schaedlerella arabinophila gen. nov. sp. nov., isolated from the mouse intestinal tract and comparative analysis with the genome of the closely related altered Schaedler flora strain ASF502.</title>
        <authorList>
            <person name="Miyake S."/>
            <person name="Soh M."/>
            <person name="Seedorf H."/>
        </authorList>
    </citation>
    <scope>NUCLEOTIDE SEQUENCE [LARGE SCALE GENOMIC DNA]</scope>
    <source>
        <strain evidence="1">DSM 106076</strain>
    </source>
</reference>
<dbReference type="EMBL" id="RHJS01000002">
    <property type="protein sequence ID" value="RRK30625.1"/>
    <property type="molecule type" value="Genomic_DNA"/>
</dbReference>
<dbReference type="RefSeq" id="WP_125126429.1">
    <property type="nucleotide sequence ID" value="NZ_RHJS01000002.1"/>
</dbReference>
<evidence type="ECO:0000313" key="2">
    <source>
        <dbReference type="Proteomes" id="UP000274920"/>
    </source>
</evidence>
<comment type="caution">
    <text evidence="1">The sequence shown here is derived from an EMBL/GenBank/DDBJ whole genome shotgun (WGS) entry which is preliminary data.</text>
</comment>